<dbReference type="Pfam" id="PF08031">
    <property type="entry name" value="BBE"/>
    <property type="match status" value="1"/>
</dbReference>
<dbReference type="SUPFAM" id="SSF56176">
    <property type="entry name" value="FAD-binding/transporter-associated domain-like"/>
    <property type="match status" value="1"/>
</dbReference>
<dbReference type="AlphaFoldDB" id="A0A168BVN4"/>
<dbReference type="PANTHER" id="PTHR13878:SF91">
    <property type="entry name" value="FAD BINDING DOMAIN PROTEIN (AFU_ORTHOLOGUE AFUA_6G12070)-RELATED"/>
    <property type="match status" value="1"/>
</dbReference>
<sequence>MLPKLSLLALTLSVANSASRQAVLKPSLPTVQSAPHCKNIPGDAGWPQPQTWSKLNKTVNRRLIATVPLGSVCHDPNYDEVKCKQLAANWGLAQLDVPEPAEFMSAYFQNNSCTLFSPRSAKCELGNYASYSIDVRLIDDVRAGLKFAQEHNIRLVIHNSGHDFYGQSTGKGALALWMHNYSEKQLIPKYSSSYYDGPALQVQTGVEGGAAAAFATVHGYTVVSGACPTVKMAGGYLAGGGHSYLAGTYRFAADNVLEWEVIKADSSLVIATPSQNQDLYWALSGGGGGTFGVVLSATVRVFPSEVAASAAFSFTVGQVGGVEQYWNSVSAFHQHLKPLVDQGIVAEYVLSNESLVVTGIMALGRSRDSLKSLLKPLTLGLMGASGSSLTQDILAVKYAQANSYYGLYKDQIQPQLEDLVFPATIGGRFIPRRSMNQNSTSVDNALRQIANRGYVFAAMALNVVNSGRNQTAPPIAPNAVQPNFISAYGSLMINPRWSNDLIWSEAEVLQNELLDETLALYDAAVPDAGVYKNEGNWAERDIKKAFYDGTYERLERVKKEVDPTGVFYGITSVGFDHFQMDGNGRLCRK</sequence>
<dbReference type="STRING" id="1081104.A0A168BVN4"/>
<dbReference type="GO" id="GO:0016491">
    <property type="term" value="F:oxidoreductase activity"/>
    <property type="evidence" value="ECO:0007669"/>
    <property type="project" value="UniProtKB-KW"/>
</dbReference>
<dbReference type="InterPro" id="IPR050432">
    <property type="entry name" value="FAD-linked_Oxidoreductases_BP"/>
</dbReference>
<dbReference type="InterPro" id="IPR016166">
    <property type="entry name" value="FAD-bd_PCMH"/>
</dbReference>
<dbReference type="Proteomes" id="UP000076744">
    <property type="component" value="Unassembled WGS sequence"/>
</dbReference>
<evidence type="ECO:0000256" key="3">
    <source>
        <dbReference type="SAM" id="SignalP"/>
    </source>
</evidence>
<dbReference type="InterPro" id="IPR012951">
    <property type="entry name" value="BBE"/>
</dbReference>
<dbReference type="PANTHER" id="PTHR13878">
    <property type="entry name" value="GULONOLACTONE OXIDASE"/>
    <property type="match status" value="1"/>
</dbReference>
<protein>
    <submittedName>
        <fullName evidence="5">FAD-binding, type 2</fullName>
    </submittedName>
</protein>
<dbReference type="Pfam" id="PF01565">
    <property type="entry name" value="FAD_binding_4"/>
    <property type="match status" value="1"/>
</dbReference>
<dbReference type="InterPro" id="IPR016169">
    <property type="entry name" value="FAD-bd_PCMH_sub2"/>
</dbReference>
<evidence type="ECO:0000313" key="5">
    <source>
        <dbReference type="EMBL" id="OAA70603.1"/>
    </source>
</evidence>
<evidence type="ECO:0000313" key="6">
    <source>
        <dbReference type="Proteomes" id="UP000076744"/>
    </source>
</evidence>
<comment type="similarity">
    <text evidence="1">Belongs to the oxygen-dependent FAD-linked oxidoreductase family.</text>
</comment>
<keyword evidence="2" id="KW-0560">Oxidoreductase</keyword>
<comment type="caution">
    <text evidence="5">The sequence shown here is derived from an EMBL/GenBank/DDBJ whole genome shotgun (WGS) entry which is preliminary data.</text>
</comment>
<feature type="chain" id="PRO_5007895819" evidence="3">
    <location>
        <begin position="18"/>
        <end position="589"/>
    </location>
</feature>
<keyword evidence="6" id="KW-1185">Reference proteome</keyword>
<dbReference type="Gene3D" id="3.30.465.10">
    <property type="match status" value="2"/>
</dbReference>
<dbReference type="EMBL" id="AZHB01000004">
    <property type="protein sequence ID" value="OAA70603.1"/>
    <property type="molecule type" value="Genomic_DNA"/>
</dbReference>
<proteinExistence type="inferred from homology"/>
<dbReference type="GeneID" id="30018869"/>
<feature type="signal peptide" evidence="3">
    <location>
        <begin position="1"/>
        <end position="17"/>
    </location>
</feature>
<feature type="domain" description="FAD-binding PCMH-type" evidence="4">
    <location>
        <begin position="125"/>
        <end position="304"/>
    </location>
</feature>
<name>A0A168BVN4_CORFA</name>
<evidence type="ECO:0000259" key="4">
    <source>
        <dbReference type="PROSITE" id="PS51387"/>
    </source>
</evidence>
<dbReference type="InterPro" id="IPR006094">
    <property type="entry name" value="Oxid_FAD_bind_N"/>
</dbReference>
<organism evidence="5 6">
    <name type="scientific">Cordyceps fumosorosea (strain ARSEF 2679)</name>
    <name type="common">Isaria fumosorosea</name>
    <dbReference type="NCBI Taxonomy" id="1081104"/>
    <lineage>
        <taxon>Eukaryota</taxon>
        <taxon>Fungi</taxon>
        <taxon>Dikarya</taxon>
        <taxon>Ascomycota</taxon>
        <taxon>Pezizomycotina</taxon>
        <taxon>Sordariomycetes</taxon>
        <taxon>Hypocreomycetidae</taxon>
        <taxon>Hypocreales</taxon>
        <taxon>Cordycipitaceae</taxon>
        <taxon>Cordyceps</taxon>
    </lineage>
</organism>
<dbReference type="GO" id="GO:0071949">
    <property type="term" value="F:FAD binding"/>
    <property type="evidence" value="ECO:0007669"/>
    <property type="project" value="InterPro"/>
</dbReference>
<dbReference type="RefSeq" id="XP_018706890.1">
    <property type="nucleotide sequence ID" value="XM_018846183.1"/>
</dbReference>
<gene>
    <name evidence="5" type="ORF">ISF_02577</name>
</gene>
<evidence type="ECO:0000256" key="2">
    <source>
        <dbReference type="ARBA" id="ARBA00023002"/>
    </source>
</evidence>
<dbReference type="PROSITE" id="PS51387">
    <property type="entry name" value="FAD_PCMH"/>
    <property type="match status" value="1"/>
</dbReference>
<reference evidence="5 6" key="1">
    <citation type="journal article" date="2016" name="Genome Biol. Evol.">
        <title>Divergent and convergent evolution of fungal pathogenicity.</title>
        <authorList>
            <person name="Shang Y."/>
            <person name="Xiao G."/>
            <person name="Zheng P."/>
            <person name="Cen K."/>
            <person name="Zhan S."/>
            <person name="Wang C."/>
        </authorList>
    </citation>
    <scope>NUCLEOTIDE SEQUENCE [LARGE SCALE GENOMIC DNA]</scope>
    <source>
        <strain evidence="5 6">ARSEF 2679</strain>
    </source>
</reference>
<dbReference type="OrthoDB" id="9983560at2759"/>
<dbReference type="InterPro" id="IPR036318">
    <property type="entry name" value="FAD-bd_PCMH-like_sf"/>
</dbReference>
<evidence type="ECO:0000256" key="1">
    <source>
        <dbReference type="ARBA" id="ARBA00005466"/>
    </source>
</evidence>
<accession>A0A168BVN4</accession>
<keyword evidence="3" id="KW-0732">Signal</keyword>